<keyword evidence="3" id="KW-1185">Reference proteome</keyword>
<keyword evidence="1" id="KW-1133">Transmembrane helix</keyword>
<evidence type="ECO:0000313" key="3">
    <source>
        <dbReference type="Proteomes" id="UP000078200"/>
    </source>
</evidence>
<dbReference type="Proteomes" id="UP000078200">
    <property type="component" value="Unassembled WGS sequence"/>
</dbReference>
<protein>
    <submittedName>
        <fullName evidence="2">Uncharacterized protein</fullName>
    </submittedName>
</protein>
<organism evidence="2 3">
    <name type="scientific">Glossina austeni</name>
    <name type="common">Savannah tsetse fly</name>
    <dbReference type="NCBI Taxonomy" id="7395"/>
    <lineage>
        <taxon>Eukaryota</taxon>
        <taxon>Metazoa</taxon>
        <taxon>Ecdysozoa</taxon>
        <taxon>Arthropoda</taxon>
        <taxon>Hexapoda</taxon>
        <taxon>Insecta</taxon>
        <taxon>Pterygota</taxon>
        <taxon>Neoptera</taxon>
        <taxon>Endopterygota</taxon>
        <taxon>Diptera</taxon>
        <taxon>Brachycera</taxon>
        <taxon>Muscomorpha</taxon>
        <taxon>Hippoboscoidea</taxon>
        <taxon>Glossinidae</taxon>
        <taxon>Glossina</taxon>
    </lineage>
</organism>
<accession>A0A1A9UR88</accession>
<evidence type="ECO:0000313" key="2">
    <source>
        <dbReference type="EnsemblMetazoa" id="GAUT012800-PA"/>
    </source>
</evidence>
<name>A0A1A9UR88_GLOAU</name>
<proteinExistence type="predicted"/>
<dbReference type="VEuPathDB" id="VectorBase:GAUT012800"/>
<dbReference type="EnsemblMetazoa" id="GAUT012800-RA">
    <property type="protein sequence ID" value="GAUT012800-PA"/>
    <property type="gene ID" value="GAUT012800"/>
</dbReference>
<evidence type="ECO:0000256" key="1">
    <source>
        <dbReference type="SAM" id="Phobius"/>
    </source>
</evidence>
<sequence>MFSNSKLEAVLNERNFSSYKKNAGGSSFRLSANGPHNKSKCKYNRFGIYGTYLEFFCSLLDNRRAQGMLIKGLASHSSQGEQIGLDFYRSARASLAKFYKLILINGCYGGIVVICGQYFCIAIAVTLSSSVKKLPSFANQHRFGIYGTYLEFFCSLLDNVQSHLLTPLGGKLRFTNDCDLVYDG</sequence>
<reference evidence="2" key="1">
    <citation type="submission" date="2020-05" db="UniProtKB">
        <authorList>
            <consortium name="EnsemblMetazoa"/>
        </authorList>
    </citation>
    <scope>IDENTIFICATION</scope>
    <source>
        <strain evidence="2">TTRI</strain>
    </source>
</reference>
<keyword evidence="1" id="KW-0812">Transmembrane</keyword>
<dbReference type="AlphaFoldDB" id="A0A1A9UR88"/>
<keyword evidence="1" id="KW-0472">Membrane</keyword>
<feature type="transmembrane region" description="Helical" evidence="1">
    <location>
        <begin position="102"/>
        <end position="127"/>
    </location>
</feature>